<reference evidence="1" key="1">
    <citation type="submission" date="2022-08" db="EMBL/GenBank/DDBJ databases">
        <authorList>
            <person name="Gutierrez-Valencia J."/>
        </authorList>
    </citation>
    <scope>NUCLEOTIDE SEQUENCE</scope>
</reference>
<dbReference type="EMBL" id="CAMGYJ010000004">
    <property type="protein sequence ID" value="CAI0403454.1"/>
    <property type="molecule type" value="Genomic_DNA"/>
</dbReference>
<accession>A0AAV0J3K5</accession>
<name>A0AAV0J3K5_9ROSI</name>
<keyword evidence="2" id="KW-1185">Reference proteome</keyword>
<evidence type="ECO:0000313" key="2">
    <source>
        <dbReference type="Proteomes" id="UP001154282"/>
    </source>
</evidence>
<gene>
    <name evidence="1" type="ORF">LITE_LOCUS12050</name>
</gene>
<protein>
    <submittedName>
        <fullName evidence="1">Uncharacterized protein</fullName>
    </submittedName>
</protein>
<sequence>MFWALKPQIGPKQLDLRAAGRRRLHIGEPMGLYGHPGRSVQGRKLAADISTRLHGPCSAIGTYTKFFLPFIE</sequence>
<proteinExistence type="predicted"/>
<dbReference type="AlphaFoldDB" id="A0AAV0J3K5"/>
<dbReference type="Proteomes" id="UP001154282">
    <property type="component" value="Unassembled WGS sequence"/>
</dbReference>
<comment type="caution">
    <text evidence="1">The sequence shown here is derived from an EMBL/GenBank/DDBJ whole genome shotgun (WGS) entry which is preliminary data.</text>
</comment>
<evidence type="ECO:0000313" key="1">
    <source>
        <dbReference type="EMBL" id="CAI0403454.1"/>
    </source>
</evidence>
<organism evidence="1 2">
    <name type="scientific">Linum tenue</name>
    <dbReference type="NCBI Taxonomy" id="586396"/>
    <lineage>
        <taxon>Eukaryota</taxon>
        <taxon>Viridiplantae</taxon>
        <taxon>Streptophyta</taxon>
        <taxon>Embryophyta</taxon>
        <taxon>Tracheophyta</taxon>
        <taxon>Spermatophyta</taxon>
        <taxon>Magnoliopsida</taxon>
        <taxon>eudicotyledons</taxon>
        <taxon>Gunneridae</taxon>
        <taxon>Pentapetalae</taxon>
        <taxon>rosids</taxon>
        <taxon>fabids</taxon>
        <taxon>Malpighiales</taxon>
        <taxon>Linaceae</taxon>
        <taxon>Linum</taxon>
    </lineage>
</organism>